<protein>
    <submittedName>
        <fullName evidence="4">Phosphotransferase domain-containing protein</fullName>
    </submittedName>
</protein>
<dbReference type="Gene3D" id="1.10.150.110">
    <property type="entry name" value="DNA polymerase beta, N-terminal domain-like"/>
    <property type="match status" value="1"/>
</dbReference>
<dbReference type="GO" id="GO:0006303">
    <property type="term" value="P:double-strand break repair via nonhomologous end joining"/>
    <property type="evidence" value="ECO:0007669"/>
    <property type="project" value="TreeGrafter"/>
</dbReference>
<dbReference type="SMART" id="SM00278">
    <property type="entry name" value="HhH1"/>
    <property type="match status" value="2"/>
</dbReference>
<evidence type="ECO:0000256" key="1">
    <source>
        <dbReference type="ARBA" id="ARBA00022634"/>
    </source>
</evidence>
<dbReference type="Gene3D" id="1.10.150.20">
    <property type="entry name" value="5' to 3' exonuclease, C-terminal subdomain"/>
    <property type="match status" value="1"/>
</dbReference>
<feature type="domain" description="Helix-hairpin-helix DNA-binding motif class 1" evidence="3">
    <location>
        <begin position="51"/>
        <end position="70"/>
    </location>
</feature>
<dbReference type="PANTHER" id="PTHR11276:SF28">
    <property type="entry name" value="DNA POLYMERASE LAMBDA"/>
    <property type="match status" value="1"/>
</dbReference>
<evidence type="ECO:0000256" key="2">
    <source>
        <dbReference type="ARBA" id="ARBA00022705"/>
    </source>
</evidence>
<evidence type="ECO:0000313" key="4">
    <source>
        <dbReference type="EMBL" id="EQD73952.1"/>
    </source>
</evidence>
<comment type="caution">
    <text evidence="4">The sequence shown here is derived from an EMBL/GenBank/DDBJ whole genome shotgun (WGS) entry which is preliminary data.</text>
</comment>
<dbReference type="AlphaFoldDB" id="T1BVN9"/>
<evidence type="ECO:0000259" key="3">
    <source>
        <dbReference type="SMART" id="SM00278"/>
    </source>
</evidence>
<gene>
    <name evidence="4" type="ORF">B1B_02951</name>
</gene>
<keyword evidence="2" id="KW-0235">DNA replication</keyword>
<dbReference type="SUPFAM" id="SSF47802">
    <property type="entry name" value="DNA polymerase beta, N-terminal domain-like"/>
    <property type="match status" value="1"/>
</dbReference>
<feature type="domain" description="Helix-hairpin-helix DNA-binding motif class 1" evidence="3">
    <location>
        <begin position="91"/>
        <end position="110"/>
    </location>
</feature>
<dbReference type="EMBL" id="AUZY01001777">
    <property type="protein sequence ID" value="EQD73952.1"/>
    <property type="molecule type" value="Genomic_DNA"/>
</dbReference>
<dbReference type="InterPro" id="IPR010996">
    <property type="entry name" value="HHH_MUS81"/>
</dbReference>
<accession>T1BVN9</accession>
<proteinExistence type="predicted"/>
<organism evidence="4">
    <name type="scientific">mine drainage metagenome</name>
    <dbReference type="NCBI Taxonomy" id="410659"/>
    <lineage>
        <taxon>unclassified sequences</taxon>
        <taxon>metagenomes</taxon>
        <taxon>ecological metagenomes</taxon>
    </lineage>
</organism>
<dbReference type="InterPro" id="IPR027421">
    <property type="entry name" value="DNA_pol_lamdba_lyase_dom_sf"/>
</dbReference>
<feature type="non-terminal residue" evidence="4">
    <location>
        <position position="116"/>
    </location>
</feature>
<keyword evidence="4" id="KW-0808">Transferase</keyword>
<dbReference type="GO" id="GO:0003887">
    <property type="term" value="F:DNA-directed DNA polymerase activity"/>
    <property type="evidence" value="ECO:0007669"/>
    <property type="project" value="InterPro"/>
</dbReference>
<dbReference type="InterPro" id="IPR003583">
    <property type="entry name" value="Hlx-hairpin-Hlx_DNA-bd_motif"/>
</dbReference>
<reference evidence="4" key="1">
    <citation type="submission" date="2013-08" db="EMBL/GenBank/DDBJ databases">
        <authorList>
            <person name="Mendez C."/>
            <person name="Richter M."/>
            <person name="Ferrer M."/>
            <person name="Sanchez J."/>
        </authorList>
    </citation>
    <scope>NUCLEOTIDE SEQUENCE</scope>
</reference>
<reference evidence="4" key="2">
    <citation type="journal article" date="2014" name="ISME J.">
        <title>Microbial stratification in low pH oxic and suboxic macroscopic growths along an acid mine drainage.</title>
        <authorList>
            <person name="Mendez-Garcia C."/>
            <person name="Mesa V."/>
            <person name="Sprenger R.R."/>
            <person name="Richter M."/>
            <person name="Diez M.S."/>
            <person name="Solano J."/>
            <person name="Bargiela R."/>
            <person name="Golyshina O.V."/>
            <person name="Manteca A."/>
            <person name="Ramos J.L."/>
            <person name="Gallego J.R."/>
            <person name="Llorente I."/>
            <person name="Martins Dos Santos V.A."/>
            <person name="Jensen O.N."/>
            <person name="Pelaez A.I."/>
            <person name="Sanchez J."/>
            <person name="Ferrer M."/>
        </authorList>
    </citation>
    <scope>NUCLEOTIDE SEQUENCE</scope>
</reference>
<dbReference type="GO" id="GO:0003677">
    <property type="term" value="F:DNA binding"/>
    <property type="evidence" value="ECO:0007669"/>
    <property type="project" value="InterPro"/>
</dbReference>
<dbReference type="Pfam" id="PF14716">
    <property type="entry name" value="HHH_8"/>
    <property type="match status" value="1"/>
</dbReference>
<name>T1BVN9_9ZZZZ</name>
<dbReference type="InterPro" id="IPR022312">
    <property type="entry name" value="DNA_pol_X"/>
</dbReference>
<dbReference type="PANTHER" id="PTHR11276">
    <property type="entry name" value="DNA POLYMERASE TYPE-X FAMILY MEMBER"/>
    <property type="match status" value="1"/>
</dbReference>
<keyword evidence="1" id="KW-0237">DNA synthesis</keyword>
<sequence>MPTNAEAAEILRAIADLLDLEGERFKPEAYRRAARSIETLTEELKTVAGRKELDTIPGVGDAIAEKIQEYLKTGRIAYYDRIRSEVPPGVLELMRLSGVGPKTARRFWVELQITSP</sequence>